<name>A0ACB0IVQ4_TRIPR</name>
<reference evidence="1" key="1">
    <citation type="submission" date="2023-10" db="EMBL/GenBank/DDBJ databases">
        <authorList>
            <person name="Rodriguez Cubillos JULIANA M."/>
            <person name="De Vega J."/>
        </authorList>
    </citation>
    <scope>NUCLEOTIDE SEQUENCE</scope>
</reference>
<evidence type="ECO:0000313" key="2">
    <source>
        <dbReference type="Proteomes" id="UP001177021"/>
    </source>
</evidence>
<proteinExistence type="predicted"/>
<evidence type="ECO:0000313" key="1">
    <source>
        <dbReference type="EMBL" id="CAJ2636295.1"/>
    </source>
</evidence>
<organism evidence="1 2">
    <name type="scientific">Trifolium pratense</name>
    <name type="common">Red clover</name>
    <dbReference type="NCBI Taxonomy" id="57577"/>
    <lineage>
        <taxon>Eukaryota</taxon>
        <taxon>Viridiplantae</taxon>
        <taxon>Streptophyta</taxon>
        <taxon>Embryophyta</taxon>
        <taxon>Tracheophyta</taxon>
        <taxon>Spermatophyta</taxon>
        <taxon>Magnoliopsida</taxon>
        <taxon>eudicotyledons</taxon>
        <taxon>Gunneridae</taxon>
        <taxon>Pentapetalae</taxon>
        <taxon>rosids</taxon>
        <taxon>fabids</taxon>
        <taxon>Fabales</taxon>
        <taxon>Fabaceae</taxon>
        <taxon>Papilionoideae</taxon>
        <taxon>50 kb inversion clade</taxon>
        <taxon>NPAAA clade</taxon>
        <taxon>Hologalegina</taxon>
        <taxon>IRL clade</taxon>
        <taxon>Trifolieae</taxon>
        <taxon>Trifolium</taxon>
    </lineage>
</organism>
<protein>
    <submittedName>
        <fullName evidence="1">Uncharacterized protein</fullName>
    </submittedName>
</protein>
<keyword evidence="2" id="KW-1185">Reference proteome</keyword>
<sequence>MYYYLVSILLVFLTVITLTKSQNINPNYHQIHDESAPPNRLISYHPPTTDLQKLVALKHVRIPNAPRVPTIATPGTPHLAPKRGGHRSRPPPKM</sequence>
<dbReference type="Proteomes" id="UP001177021">
    <property type="component" value="Unassembled WGS sequence"/>
</dbReference>
<dbReference type="EMBL" id="CASHSV030000002">
    <property type="protein sequence ID" value="CAJ2636295.1"/>
    <property type="molecule type" value="Genomic_DNA"/>
</dbReference>
<accession>A0ACB0IVQ4</accession>
<comment type="caution">
    <text evidence="1">The sequence shown here is derived from an EMBL/GenBank/DDBJ whole genome shotgun (WGS) entry which is preliminary data.</text>
</comment>
<gene>
    <name evidence="1" type="ORF">MILVUS5_LOCUS6809</name>
</gene>